<sequence length="42" mass="4853">MTTDFLTLWQLNAMMANTSICLLISISCTRVQKLPFLVEEYL</sequence>
<feature type="transmembrane region" description="Helical" evidence="1">
    <location>
        <begin position="6"/>
        <end position="26"/>
    </location>
</feature>
<proteinExistence type="predicted"/>
<keyword evidence="1" id="KW-0812">Transmembrane</keyword>
<keyword evidence="1" id="KW-0472">Membrane</keyword>
<keyword evidence="1" id="KW-1133">Transmembrane helix</keyword>
<name>W8F3U4_9BACT</name>
<dbReference type="HOGENOM" id="CLU_3252671_0_0_10"/>
<protein>
    <submittedName>
        <fullName evidence="2">Uncharacterized protein</fullName>
    </submittedName>
</protein>
<dbReference type="AlphaFoldDB" id="W8F3U4"/>
<keyword evidence="3" id="KW-1185">Reference proteome</keyword>
<organism evidence="2 3">
    <name type="scientific">Hymenobacter swuensis DY53</name>
    <dbReference type="NCBI Taxonomy" id="1227739"/>
    <lineage>
        <taxon>Bacteria</taxon>
        <taxon>Pseudomonadati</taxon>
        <taxon>Bacteroidota</taxon>
        <taxon>Cytophagia</taxon>
        <taxon>Cytophagales</taxon>
        <taxon>Hymenobacteraceae</taxon>
        <taxon>Hymenobacter</taxon>
    </lineage>
</organism>
<evidence type="ECO:0000313" key="3">
    <source>
        <dbReference type="Proteomes" id="UP000019423"/>
    </source>
</evidence>
<gene>
    <name evidence="2" type="ORF">Hsw_4048</name>
</gene>
<evidence type="ECO:0000313" key="2">
    <source>
        <dbReference type="EMBL" id="AHJ99643.1"/>
    </source>
</evidence>
<dbReference type="PATRIC" id="fig|1227739.3.peg.4196"/>
<accession>W8F3U4</accession>
<dbReference type="KEGG" id="hsw:Hsw_4048"/>
<dbReference type="Proteomes" id="UP000019423">
    <property type="component" value="Chromosome"/>
</dbReference>
<reference evidence="2 3" key="1">
    <citation type="submission" date="2014-01" db="EMBL/GenBank/DDBJ databases">
        <title>Complete genome sequence of ionizing-radiation resistance bacterium Hymenobacter swuensis DY53.</title>
        <authorList>
            <person name="Jung J.-H."/>
            <person name="Jeong S.-W."/>
            <person name="Joe M.-H."/>
            <person name="Cho y.-j."/>
            <person name="Kim M.-K."/>
            <person name="Lim S.-Y."/>
        </authorList>
    </citation>
    <scope>NUCLEOTIDE SEQUENCE [LARGE SCALE GENOMIC DNA]</scope>
    <source>
        <strain evidence="2 3">DY53</strain>
    </source>
</reference>
<dbReference type="EMBL" id="CP007145">
    <property type="protein sequence ID" value="AHJ99643.1"/>
    <property type="molecule type" value="Genomic_DNA"/>
</dbReference>
<evidence type="ECO:0000256" key="1">
    <source>
        <dbReference type="SAM" id="Phobius"/>
    </source>
</evidence>